<sequence length="148" mass="16591">MSKRHAGLTENISGLQVFHLFSDSYQATLSLPQSIQSLKNIALYFLGVISILGNLQSLETLDLDKCKINELLDGLAKLSNLRLLNLRSYEIMRNNPFEVIEGCSSLEELSLIQCLMLISLFQVTTARSLVSLAIVCCSHLEYIIIDER</sequence>
<dbReference type="InterPro" id="IPR032675">
    <property type="entry name" value="LRR_dom_sf"/>
</dbReference>
<dbReference type="Gene3D" id="3.80.10.10">
    <property type="entry name" value="Ribonuclease Inhibitor"/>
    <property type="match status" value="1"/>
</dbReference>
<protein>
    <submittedName>
        <fullName evidence="1">Uncharacterized protein</fullName>
    </submittedName>
</protein>
<keyword evidence="2" id="KW-1185">Reference proteome</keyword>
<evidence type="ECO:0000313" key="2">
    <source>
        <dbReference type="Proteomes" id="UP001157006"/>
    </source>
</evidence>
<dbReference type="AlphaFoldDB" id="A0AAV0ZGG4"/>
<dbReference type="Proteomes" id="UP001157006">
    <property type="component" value="Chromosome 2"/>
</dbReference>
<accession>A0AAV0ZGG4</accession>
<gene>
    <name evidence="1" type="ORF">VFH_II061880</name>
</gene>
<proteinExistence type="predicted"/>
<evidence type="ECO:0000313" key="1">
    <source>
        <dbReference type="EMBL" id="CAI8597016.1"/>
    </source>
</evidence>
<dbReference type="SUPFAM" id="SSF52047">
    <property type="entry name" value="RNI-like"/>
    <property type="match status" value="1"/>
</dbReference>
<dbReference type="EMBL" id="OX451737">
    <property type="protein sequence ID" value="CAI8597016.1"/>
    <property type="molecule type" value="Genomic_DNA"/>
</dbReference>
<name>A0AAV0ZGG4_VICFA</name>
<reference evidence="1 2" key="1">
    <citation type="submission" date="2023-01" db="EMBL/GenBank/DDBJ databases">
        <authorList>
            <person name="Kreplak J."/>
        </authorList>
    </citation>
    <scope>NUCLEOTIDE SEQUENCE [LARGE SCALE GENOMIC DNA]</scope>
</reference>
<organism evidence="1 2">
    <name type="scientific">Vicia faba</name>
    <name type="common">Broad bean</name>
    <name type="synonym">Faba vulgaris</name>
    <dbReference type="NCBI Taxonomy" id="3906"/>
    <lineage>
        <taxon>Eukaryota</taxon>
        <taxon>Viridiplantae</taxon>
        <taxon>Streptophyta</taxon>
        <taxon>Embryophyta</taxon>
        <taxon>Tracheophyta</taxon>
        <taxon>Spermatophyta</taxon>
        <taxon>Magnoliopsida</taxon>
        <taxon>eudicotyledons</taxon>
        <taxon>Gunneridae</taxon>
        <taxon>Pentapetalae</taxon>
        <taxon>rosids</taxon>
        <taxon>fabids</taxon>
        <taxon>Fabales</taxon>
        <taxon>Fabaceae</taxon>
        <taxon>Papilionoideae</taxon>
        <taxon>50 kb inversion clade</taxon>
        <taxon>NPAAA clade</taxon>
        <taxon>Hologalegina</taxon>
        <taxon>IRL clade</taxon>
        <taxon>Fabeae</taxon>
        <taxon>Vicia</taxon>
    </lineage>
</organism>